<dbReference type="SUPFAM" id="SSF50494">
    <property type="entry name" value="Trypsin-like serine proteases"/>
    <property type="match status" value="1"/>
</dbReference>
<keyword evidence="3" id="KW-1185">Reference proteome</keyword>
<accession>A0ABY4L5H1</accession>
<dbReference type="Proteomes" id="UP000832041">
    <property type="component" value="Chromosome"/>
</dbReference>
<dbReference type="Gene3D" id="2.40.10.10">
    <property type="entry name" value="Trypsin-like serine proteases"/>
    <property type="match status" value="2"/>
</dbReference>
<protein>
    <submittedName>
        <fullName evidence="2">Trypsin-like peptidase domain-containing protein</fullName>
    </submittedName>
</protein>
<reference evidence="2 3" key="1">
    <citation type="submission" date="2020-04" db="EMBL/GenBank/DDBJ databases">
        <title>Thermobifida alba genome sequencing and assembly.</title>
        <authorList>
            <person name="Luzics S."/>
            <person name="Horvath B."/>
            <person name="Nagy I."/>
            <person name="Toth A."/>
            <person name="Nagy I."/>
            <person name="Kukolya J."/>
        </authorList>
    </citation>
    <scope>NUCLEOTIDE SEQUENCE [LARGE SCALE GENOMIC DNA]</scope>
    <source>
        <strain evidence="2 3">DSM 43795</strain>
    </source>
</reference>
<evidence type="ECO:0000259" key="1">
    <source>
        <dbReference type="Pfam" id="PF19956"/>
    </source>
</evidence>
<organism evidence="2 3">
    <name type="scientific">Thermobifida alba</name>
    <name type="common">Thermomonospora alba</name>
    <dbReference type="NCBI Taxonomy" id="53522"/>
    <lineage>
        <taxon>Bacteria</taxon>
        <taxon>Bacillati</taxon>
        <taxon>Actinomycetota</taxon>
        <taxon>Actinomycetes</taxon>
        <taxon>Streptosporangiales</taxon>
        <taxon>Nocardiopsidaceae</taxon>
        <taxon>Thermobifida</taxon>
    </lineage>
</organism>
<name>A0ABY4L5H1_THEAE</name>
<evidence type="ECO:0000313" key="3">
    <source>
        <dbReference type="Proteomes" id="UP000832041"/>
    </source>
</evidence>
<evidence type="ECO:0000313" key="2">
    <source>
        <dbReference type="EMBL" id="UPT22901.1"/>
    </source>
</evidence>
<dbReference type="InterPro" id="IPR043504">
    <property type="entry name" value="Peptidase_S1_PA_chymotrypsin"/>
</dbReference>
<dbReference type="Pfam" id="PF19956">
    <property type="entry name" value="EAD2"/>
    <property type="match status" value="1"/>
</dbReference>
<dbReference type="InterPro" id="IPR009003">
    <property type="entry name" value="Peptidase_S1_PA"/>
</dbReference>
<sequence length="318" mass="34037">MSDPPAAPFPSDWQLRVRSSDGGTAGAGVLVSPRHVLTCAHVVCAALGVPWEEATTPRPGEPVTVDAPRGGGSWQADATVLDDGWFADRSPWDAAVLLLDGPAPATPPRIRRCGDVDRPGRAVSMVGFAHDELPAGTWSHGILVGRGGRHHEHVQFDVRSPTTTRIAPGFSGSGVRENRSGALIGIVCDADHDDRGFGVSGWMIPVEAVPNVWRGRIESASPPPRDSPRALHDLAVALSEVPTVADPDARKEFCALLDSRVRRRLRTDLPPLLFASRLVGQARDHGLLAEVFTVLDMVEEGSAPMRRAWEAAEALGDW</sequence>
<dbReference type="EMBL" id="CP051627">
    <property type="protein sequence ID" value="UPT22901.1"/>
    <property type="molecule type" value="Genomic_DNA"/>
</dbReference>
<feature type="domain" description="Effector-associated" evidence="1">
    <location>
        <begin position="237"/>
        <end position="312"/>
    </location>
</feature>
<gene>
    <name evidence="2" type="ORF">FOF52_19745</name>
</gene>
<dbReference type="Pfam" id="PF13365">
    <property type="entry name" value="Trypsin_2"/>
    <property type="match status" value="1"/>
</dbReference>
<proteinExistence type="predicted"/>
<dbReference type="RefSeq" id="WP_248591407.1">
    <property type="nucleotide sequence ID" value="NZ_BAABEB010000011.1"/>
</dbReference>
<dbReference type="InterPro" id="IPR045431">
    <property type="entry name" value="EAD2"/>
</dbReference>